<protein>
    <submittedName>
        <fullName evidence="6">DNA-binding transcriptional LysR family regulator</fullName>
    </submittedName>
</protein>
<evidence type="ECO:0000256" key="4">
    <source>
        <dbReference type="ARBA" id="ARBA00023163"/>
    </source>
</evidence>
<dbReference type="PANTHER" id="PTHR30346:SF0">
    <property type="entry name" value="HCA OPERON TRANSCRIPTIONAL ACTIVATOR HCAR"/>
    <property type="match status" value="1"/>
</dbReference>
<dbReference type="PROSITE" id="PS50931">
    <property type="entry name" value="HTH_LYSR"/>
    <property type="match status" value="1"/>
</dbReference>
<sequence>MPAPDDDRTVGNVRVTLRQLEMFSVLPSHSTLSSAATELHISESALSQAITQVERAAGEHLCVRRKGRGLQLTPAGRHFAAQASKIVRASEELLLNPSQDRAPLRGPVHLGCFASLAPHLLPAILSEVRQRFPDIDLQLMAGTHDELLPQLESGYLDAMLAYDLHLPGGFAKRRLYSTQLEAVLPQDHPLTAQTTVSLADLAGEDLLLYGTNPSTATVYAAFEAASLTPKIIMTVPQMILARELVAHGVGYTVQMSRPREHRLSLEGRPFAIRPIEPTAGPTSVVAMWPLGMDLTPRASAVLDIAAETCTP</sequence>
<evidence type="ECO:0000256" key="2">
    <source>
        <dbReference type="ARBA" id="ARBA00023015"/>
    </source>
</evidence>
<dbReference type="InterPro" id="IPR000847">
    <property type="entry name" value="LysR_HTH_N"/>
</dbReference>
<feature type="domain" description="HTH lysR-type" evidence="5">
    <location>
        <begin position="15"/>
        <end position="73"/>
    </location>
</feature>
<reference evidence="6 7" key="1">
    <citation type="submission" date="2019-02" db="EMBL/GenBank/DDBJ databases">
        <title>Sequencing the genomes of 1000 actinobacteria strains.</title>
        <authorList>
            <person name="Klenk H.-P."/>
        </authorList>
    </citation>
    <scope>NUCLEOTIDE SEQUENCE [LARGE SCALE GENOMIC DNA]</scope>
    <source>
        <strain evidence="6 7">DSM 17364</strain>
    </source>
</reference>
<dbReference type="Gene3D" id="3.40.190.10">
    <property type="entry name" value="Periplasmic binding protein-like II"/>
    <property type="match status" value="2"/>
</dbReference>
<dbReference type="GO" id="GO:0032993">
    <property type="term" value="C:protein-DNA complex"/>
    <property type="evidence" value="ECO:0007669"/>
    <property type="project" value="TreeGrafter"/>
</dbReference>
<organism evidence="6 7">
    <name type="scientific">Zhihengliuella halotolerans</name>
    <dbReference type="NCBI Taxonomy" id="370736"/>
    <lineage>
        <taxon>Bacteria</taxon>
        <taxon>Bacillati</taxon>
        <taxon>Actinomycetota</taxon>
        <taxon>Actinomycetes</taxon>
        <taxon>Micrococcales</taxon>
        <taxon>Micrococcaceae</taxon>
        <taxon>Zhihengliuella</taxon>
    </lineage>
</organism>
<dbReference type="Gene3D" id="1.10.10.10">
    <property type="entry name" value="Winged helix-like DNA-binding domain superfamily/Winged helix DNA-binding domain"/>
    <property type="match status" value="1"/>
</dbReference>
<dbReference type="SUPFAM" id="SSF53850">
    <property type="entry name" value="Periplasmic binding protein-like II"/>
    <property type="match status" value="1"/>
</dbReference>
<dbReference type="GO" id="GO:0003700">
    <property type="term" value="F:DNA-binding transcription factor activity"/>
    <property type="evidence" value="ECO:0007669"/>
    <property type="project" value="InterPro"/>
</dbReference>
<comment type="caution">
    <text evidence="6">The sequence shown here is derived from an EMBL/GenBank/DDBJ whole genome shotgun (WGS) entry which is preliminary data.</text>
</comment>
<keyword evidence="2" id="KW-0805">Transcription regulation</keyword>
<dbReference type="OrthoDB" id="3461141at2"/>
<dbReference type="InterPro" id="IPR005119">
    <property type="entry name" value="LysR_subst-bd"/>
</dbReference>
<comment type="similarity">
    <text evidence="1">Belongs to the LysR transcriptional regulatory family.</text>
</comment>
<dbReference type="GO" id="GO:0003677">
    <property type="term" value="F:DNA binding"/>
    <property type="evidence" value="ECO:0007669"/>
    <property type="project" value="UniProtKB-KW"/>
</dbReference>
<dbReference type="SUPFAM" id="SSF46785">
    <property type="entry name" value="Winged helix' DNA-binding domain"/>
    <property type="match status" value="1"/>
</dbReference>
<evidence type="ECO:0000256" key="3">
    <source>
        <dbReference type="ARBA" id="ARBA00023125"/>
    </source>
</evidence>
<dbReference type="InterPro" id="IPR036390">
    <property type="entry name" value="WH_DNA-bd_sf"/>
</dbReference>
<dbReference type="EMBL" id="SHLA01000001">
    <property type="protein sequence ID" value="RZU63655.1"/>
    <property type="molecule type" value="Genomic_DNA"/>
</dbReference>
<evidence type="ECO:0000256" key="1">
    <source>
        <dbReference type="ARBA" id="ARBA00009437"/>
    </source>
</evidence>
<evidence type="ECO:0000259" key="5">
    <source>
        <dbReference type="PROSITE" id="PS50931"/>
    </source>
</evidence>
<gene>
    <name evidence="6" type="ORF">EV380_3279</name>
</gene>
<accession>A0A4Q8AIP0</accession>
<dbReference type="InterPro" id="IPR036388">
    <property type="entry name" value="WH-like_DNA-bd_sf"/>
</dbReference>
<dbReference type="AlphaFoldDB" id="A0A4Q8AIP0"/>
<keyword evidence="7" id="KW-1185">Reference proteome</keyword>
<evidence type="ECO:0000313" key="6">
    <source>
        <dbReference type="EMBL" id="RZU63655.1"/>
    </source>
</evidence>
<dbReference type="Pfam" id="PF03466">
    <property type="entry name" value="LysR_substrate"/>
    <property type="match status" value="1"/>
</dbReference>
<keyword evidence="4" id="KW-0804">Transcription</keyword>
<evidence type="ECO:0000313" key="7">
    <source>
        <dbReference type="Proteomes" id="UP000292685"/>
    </source>
</evidence>
<proteinExistence type="inferred from homology"/>
<dbReference type="Pfam" id="PF00126">
    <property type="entry name" value="HTH_1"/>
    <property type="match status" value="1"/>
</dbReference>
<dbReference type="RefSeq" id="WP_130451984.1">
    <property type="nucleotide sequence ID" value="NZ_SHLA01000001.1"/>
</dbReference>
<name>A0A4Q8AIP0_9MICC</name>
<dbReference type="PANTHER" id="PTHR30346">
    <property type="entry name" value="TRANSCRIPTIONAL DUAL REGULATOR HCAR-RELATED"/>
    <property type="match status" value="1"/>
</dbReference>
<keyword evidence="3 6" id="KW-0238">DNA-binding</keyword>
<dbReference type="Proteomes" id="UP000292685">
    <property type="component" value="Unassembled WGS sequence"/>
</dbReference>